<reference evidence="3 4" key="1">
    <citation type="submission" date="2020-08" db="EMBL/GenBank/DDBJ databases">
        <title>Genomic Encyclopedia of Type Strains, Phase IV (KMG-IV): sequencing the most valuable type-strain genomes for metagenomic binning, comparative biology and taxonomic classification.</title>
        <authorList>
            <person name="Goeker M."/>
        </authorList>
    </citation>
    <scope>NUCLEOTIDE SEQUENCE [LARGE SCALE GENOMIC DNA]</scope>
    <source>
        <strain evidence="3 4">DSM 22548</strain>
    </source>
</reference>
<evidence type="ECO:0000259" key="2">
    <source>
        <dbReference type="Pfam" id="PF14292"/>
    </source>
</evidence>
<evidence type="ECO:0000256" key="1">
    <source>
        <dbReference type="SAM" id="SignalP"/>
    </source>
</evidence>
<dbReference type="Proteomes" id="UP000541425">
    <property type="component" value="Unassembled WGS sequence"/>
</dbReference>
<evidence type="ECO:0000313" key="4">
    <source>
        <dbReference type="Proteomes" id="UP000541425"/>
    </source>
</evidence>
<dbReference type="RefSeq" id="WP_183693488.1">
    <property type="nucleotide sequence ID" value="NZ_JACICA010000001.1"/>
</dbReference>
<dbReference type="EMBL" id="JACICA010000001">
    <property type="protein sequence ID" value="MBB3701645.1"/>
    <property type="molecule type" value="Genomic_DNA"/>
</dbReference>
<organism evidence="3 4">
    <name type="scientific">Alloprevotella rava</name>
    <dbReference type="NCBI Taxonomy" id="671218"/>
    <lineage>
        <taxon>Bacteria</taxon>
        <taxon>Pseudomonadati</taxon>
        <taxon>Bacteroidota</taxon>
        <taxon>Bacteroidia</taxon>
        <taxon>Bacteroidales</taxon>
        <taxon>Prevotellaceae</taxon>
        <taxon>Alloprevotella</taxon>
    </lineage>
</organism>
<sequence>MKKYFKSALLLLCSVCLFAACADDNDSNPTLKIPETFVLNTPNYAGYTVDLKSTTDSLSLSWSQPDFGGFPVAAHYMVQVSKGDSFKVSQEQADADQTGAKKADYANLSSVLTDCKYKYSAEELDKLIEQLNGWDETNIPNKANVFVRVMSYIPTSTGTTDTVYSNVVKLNVAPYYVMLKAADPELWYLIGACIGDGQWTNSADAVGTSMIPMYVAPDQTYNTKTGKGIIEYVGYLTTAGFKVVKTPGSWDDQLGSSDGALTIVHNDGGSSNICVPSDGYYKITLNTENYSMTVVPYTPAVSTYPQMLIAGDFNGWGTSTAMTACASSNNHDWFYDLDTSADKTTAKFLTDSSWSTNWGGNDFPRGAGAQGGANIPVDAGKYRVFFNDITGVYMFMAK</sequence>
<dbReference type="AlphaFoldDB" id="A0A7W5XX01"/>
<evidence type="ECO:0000313" key="3">
    <source>
        <dbReference type="EMBL" id="MBB3701645.1"/>
    </source>
</evidence>
<feature type="chain" id="PRO_5030561786" description="SusE outer membrane protein domain-containing protein" evidence="1">
    <location>
        <begin position="23"/>
        <end position="398"/>
    </location>
</feature>
<dbReference type="GO" id="GO:0019867">
    <property type="term" value="C:outer membrane"/>
    <property type="evidence" value="ECO:0007669"/>
    <property type="project" value="InterPro"/>
</dbReference>
<dbReference type="GO" id="GO:2001070">
    <property type="term" value="F:starch binding"/>
    <property type="evidence" value="ECO:0007669"/>
    <property type="project" value="InterPro"/>
</dbReference>
<dbReference type="Pfam" id="PF14292">
    <property type="entry name" value="SusE"/>
    <property type="match status" value="1"/>
</dbReference>
<dbReference type="InterPro" id="IPR025970">
    <property type="entry name" value="SusE"/>
</dbReference>
<gene>
    <name evidence="3" type="ORF">FHS60_000087</name>
</gene>
<comment type="caution">
    <text evidence="3">The sequence shown here is derived from an EMBL/GenBank/DDBJ whole genome shotgun (WGS) entry which is preliminary data.</text>
</comment>
<feature type="signal peptide" evidence="1">
    <location>
        <begin position="1"/>
        <end position="22"/>
    </location>
</feature>
<protein>
    <recommendedName>
        <fullName evidence="2">SusE outer membrane protein domain-containing protein</fullName>
    </recommendedName>
</protein>
<name>A0A7W5XX01_9BACT</name>
<dbReference type="PROSITE" id="PS51257">
    <property type="entry name" value="PROKAR_LIPOPROTEIN"/>
    <property type="match status" value="1"/>
</dbReference>
<accession>A0A7W5XX01</accession>
<feature type="domain" description="SusE outer membrane protein" evidence="2">
    <location>
        <begin position="26"/>
        <end position="117"/>
    </location>
</feature>
<proteinExistence type="predicted"/>
<keyword evidence="1" id="KW-0732">Signal</keyword>
<dbReference type="Gene3D" id="2.60.40.3620">
    <property type="match status" value="2"/>
</dbReference>